<dbReference type="KEGG" id="lmat:92517936"/>
<evidence type="ECO:0000313" key="3">
    <source>
        <dbReference type="Proteomes" id="UP000673552"/>
    </source>
</evidence>
<name>A0A836L3Y1_9TRYP</name>
<dbReference type="GeneID" id="92517936"/>
<evidence type="ECO:0000256" key="1">
    <source>
        <dbReference type="SAM" id="MobiDB-lite"/>
    </source>
</evidence>
<dbReference type="EMBL" id="JAFEUZ010000003">
    <property type="protein sequence ID" value="KAG5487718.1"/>
    <property type="molecule type" value="Genomic_DNA"/>
</dbReference>
<comment type="caution">
    <text evidence="2">The sequence shown here is derived from an EMBL/GenBank/DDBJ whole genome shotgun (WGS) entry which is preliminary data.</text>
</comment>
<feature type="region of interest" description="Disordered" evidence="1">
    <location>
        <begin position="216"/>
        <end position="235"/>
    </location>
</feature>
<feature type="compositionally biased region" description="Low complexity" evidence="1">
    <location>
        <begin position="1507"/>
        <end position="1517"/>
    </location>
</feature>
<feature type="region of interest" description="Disordered" evidence="1">
    <location>
        <begin position="1283"/>
        <end position="1365"/>
    </location>
</feature>
<feature type="region of interest" description="Disordered" evidence="1">
    <location>
        <begin position="1506"/>
        <end position="1569"/>
    </location>
</feature>
<dbReference type="Proteomes" id="UP000673552">
    <property type="component" value="Chromosome 3"/>
</dbReference>
<feature type="compositionally biased region" description="Polar residues" evidence="1">
    <location>
        <begin position="109"/>
        <end position="120"/>
    </location>
</feature>
<keyword evidence="3" id="KW-1185">Reference proteome</keyword>
<organism evidence="2 3">
    <name type="scientific">Leishmania martiniquensis</name>
    <dbReference type="NCBI Taxonomy" id="1580590"/>
    <lineage>
        <taxon>Eukaryota</taxon>
        <taxon>Discoba</taxon>
        <taxon>Euglenozoa</taxon>
        <taxon>Kinetoplastea</taxon>
        <taxon>Metakinetoplastina</taxon>
        <taxon>Trypanosomatida</taxon>
        <taxon>Trypanosomatidae</taxon>
        <taxon>Leishmaniinae</taxon>
        <taxon>Leishmania</taxon>
    </lineage>
</organism>
<feature type="compositionally biased region" description="Polar residues" evidence="1">
    <location>
        <begin position="75"/>
        <end position="84"/>
    </location>
</feature>
<evidence type="ECO:0000313" key="2">
    <source>
        <dbReference type="EMBL" id="KAG5487718.1"/>
    </source>
</evidence>
<feature type="region of interest" description="Disordered" evidence="1">
    <location>
        <begin position="1"/>
        <end position="123"/>
    </location>
</feature>
<feature type="region of interest" description="Disordered" evidence="1">
    <location>
        <begin position="1687"/>
        <end position="1722"/>
    </location>
</feature>
<protein>
    <submittedName>
        <fullName evidence="2">Uncharacterized protein</fullName>
    </submittedName>
</protein>
<feature type="compositionally biased region" description="Low complexity" evidence="1">
    <location>
        <begin position="1687"/>
        <end position="1699"/>
    </location>
</feature>
<feature type="compositionally biased region" description="Pro residues" evidence="1">
    <location>
        <begin position="1711"/>
        <end position="1722"/>
    </location>
</feature>
<sequence length="1722" mass="181923">MPKLHTIPQGAWNHMQQQQPLQPRPPRDVQRAVPAIIREAPAPMSRMMATAPTRARDGIAHTDERRGESAEKSPSRVTLPNARSQPPPAYAAESNPRSAGRVMSRRGRTGQSQPRGTLTASEAVIARGDAEVSCRREREERPRLPSEPTARALEEFFNEEQSAEEQRVQRCVTAQHVARPSLLSVSVHQRTVMAEEEDLFSSAAARSYSSVVTATQGGMGTARAPSRATPRQHAVRKPLPTPQEADIVVHSEPSTPHQTLQMWLPRRVEALCALTCVDSPRIMRDAAGGDLGQERLRITPPPRQSPTFPFERGDNRAHSTQRDYAGDSYGSFQVALWRRAPSSAPPHASAAAGNDDDASTSLLSSPRWCVTAYESLSLSLPATARHTDDDGQGSAPQQAPVPSTAFPHRGSSLGSSLQGRSGAREDEAMVADAEDDEDAAAVSDGRDHRPPTALASPRGSAPFASALTRVYWSPAPPPSGVSPRTSRHSGATEFGADGDHWDSDDDGAAFEGGRSSRRILRRSVPRGARAGDQHARPFSVSPLNVSAASATAARNEPFCEPPSSATCEGRRAVAHARACKRTLPTELHITLPWLLHTSVLPPVAAEALARCLVAHIKAHQPPATGTRGSRARAPNPAAINAEDTLSAAHDLPRLPSPPPIWVAVFAHTKAMHMYVTNRASSLVHAEEDTGGCDVSRDCTESSRPTHGRLASAPRLDLIPWPVWVPDAQSSVCRLTALTSGAFLLIEMIARALDQAAAPGRAAAAAPAALGTVMGGDAGGRLHVGIGASRTASMRSSGAATVLHRFHIFCEAVFGDAANKRLCRHVRDRLPMRARDLSELLSRPWCGVAGGDEDSGAGAAAAAVAGPGVWRARCPSMLDLVHHLARTWMVECFAGLADRLHLFLITHNPGVVLDLITRTNDSGDGAPPEDLSTCPTPLKGVCGEKRDASTRAQQRGCALARERHYRLHHGSSLEVGTVPGATAAAAQVLPPHALIYRGIAEFIHGPLQRWERWWLSALSSPPTHSFATNATASAATVQWSTHVNYATVHSLQWVLRHPFLAPAVDDGVRQSALTLAAVKDTLALLELLTLMPPLLDTAALLTSEAEAVLRSACACVMGNGGDGGGCAVLIAPRGAGIDGLTRAGPADAPSCTAAERFHVFFRVFLGLVCHGAMQLKDAEGMALLSHPLPPLTGAADATVPAHHRGAASPLPELRTAQATVDHLWTRHILPLVVGYVSGSGTGAAPAAQMDALTAASQCITYALMLLQLLRLEARGARRCSRGYTQAPAFPNGARHAAPNSGMQSCGHRRKRTRSAALDGPVPQPWVSARSTGSDSQDARPRCWVPLSSTANERPSVARSPEAGSVSSSAFTADTATTATTVTTGRCVNGGHACVKGIEQVGAAAAEARCSPAVALGYVPQQSDRDVKSAARGAAGGLLDDLADAFEGKPLASLPHRIPPLELLAHGGAGRGAARQCPACPALPPDWQGVCRHLIRRWLQPLARTAMQSSIDPRGSSSSGCEAKAKSDCRNGSGRESALEEKTAARHEEADRHGSIQADGSPEGLPPPSRLFDFYEEGGGYTLHRRDIRRVCALLVGLARRVAAVREEERGAHAEGARGDRAGCCYDYLYGILPPGLRASDAGLIRIVTASTSSSDDGEDDDTDWAGGDAHASEDLTHVSVLRCSSSTISTTASSGSGSSSQLPLDNPSKMPASPPSSSPATPL</sequence>
<feature type="compositionally biased region" description="Basic and acidic residues" evidence="1">
    <location>
        <begin position="54"/>
        <end position="74"/>
    </location>
</feature>
<feature type="compositionally biased region" description="Low complexity" evidence="1">
    <location>
        <begin position="409"/>
        <end position="421"/>
    </location>
</feature>
<dbReference type="RefSeq" id="XP_067181529.1">
    <property type="nucleotide sequence ID" value="XM_067325424.1"/>
</dbReference>
<feature type="compositionally biased region" description="Acidic residues" evidence="1">
    <location>
        <begin position="428"/>
        <end position="439"/>
    </location>
</feature>
<feature type="compositionally biased region" description="Basic and acidic residues" evidence="1">
    <location>
        <begin position="311"/>
        <end position="325"/>
    </location>
</feature>
<feature type="region of interest" description="Disordered" evidence="1">
    <location>
        <begin position="1650"/>
        <end position="1669"/>
    </location>
</feature>
<feature type="region of interest" description="Disordered" evidence="1">
    <location>
        <begin position="293"/>
        <end position="325"/>
    </location>
</feature>
<accession>A0A836L3Y1</accession>
<dbReference type="OrthoDB" id="266912at2759"/>
<feature type="region of interest" description="Disordered" evidence="1">
    <location>
        <begin position="474"/>
        <end position="511"/>
    </location>
</feature>
<feature type="compositionally biased region" description="Basic and acidic residues" evidence="1">
    <location>
        <begin position="1535"/>
        <end position="1552"/>
    </location>
</feature>
<gene>
    <name evidence="2" type="ORF">LSCM1_08082</name>
</gene>
<reference evidence="2 3" key="1">
    <citation type="submission" date="2021-03" db="EMBL/GenBank/DDBJ databases">
        <title>Leishmania (Mundinia) martiniquensis Genome sequencing and assembly.</title>
        <authorList>
            <person name="Almutairi H."/>
            <person name="Gatherer D."/>
        </authorList>
    </citation>
    <scope>NUCLEOTIDE SEQUENCE [LARGE SCALE GENOMIC DNA]</scope>
    <source>
        <strain evidence="2">LSCM1</strain>
    </source>
</reference>
<proteinExistence type="predicted"/>
<feature type="region of interest" description="Disordered" evidence="1">
    <location>
        <begin position="383"/>
        <end position="460"/>
    </location>
</feature>